<dbReference type="InterPro" id="IPR007848">
    <property type="entry name" value="Small_mtfrase_dom"/>
</dbReference>
<dbReference type="InterPro" id="IPR029063">
    <property type="entry name" value="SAM-dependent_MTases_sf"/>
</dbReference>
<dbReference type="InterPro" id="IPR051720">
    <property type="entry name" value="rRNA_MeTrfase/Polyamine_Synth"/>
</dbReference>
<keyword evidence="2" id="KW-0489">Methyltransferase</keyword>
<dbReference type="RefSeq" id="WP_086889925.1">
    <property type="nucleotide sequence ID" value="NZ_CP019893.1"/>
</dbReference>
<evidence type="ECO:0000313" key="2">
    <source>
        <dbReference type="EMBL" id="ARS91556.1"/>
    </source>
</evidence>
<name>A0A2Z2HW58_9EURY</name>
<dbReference type="GeneID" id="32896153"/>
<dbReference type="KEGG" id="naj:B1756_18730"/>
<accession>A0A2Z2HW58</accession>
<reference evidence="3" key="1">
    <citation type="submission" date="2017-02" db="EMBL/GenBank/DDBJ databases">
        <title>Natronthermophilus aegyptiacus gen. nov.,sp. nov., an aerobic, extremely halophilic alkalithermophilic archaeon isolated from the athalassohaline Wadi An Natrun, Egypt.</title>
        <authorList>
            <person name="Zhao B."/>
        </authorList>
    </citation>
    <scope>NUCLEOTIDE SEQUENCE [LARGE SCALE GENOMIC DNA]</scope>
    <source>
        <strain evidence="3">JW/NM-HA 15</strain>
    </source>
</reference>
<dbReference type="PANTHER" id="PTHR23290:SF0">
    <property type="entry name" value="RRNA N6-ADENOSINE-METHYLTRANSFERASE METTL5"/>
    <property type="match status" value="1"/>
</dbReference>
<keyword evidence="3" id="KW-1185">Reference proteome</keyword>
<feature type="domain" description="Methyltransferase small" evidence="1">
    <location>
        <begin position="59"/>
        <end position="157"/>
    </location>
</feature>
<dbReference type="Gene3D" id="3.40.50.150">
    <property type="entry name" value="Vaccinia Virus protein VP39"/>
    <property type="match status" value="1"/>
</dbReference>
<dbReference type="CDD" id="cd02440">
    <property type="entry name" value="AdoMet_MTases"/>
    <property type="match status" value="1"/>
</dbReference>
<organism evidence="2 3">
    <name type="scientific">Natrarchaeobaculum aegyptiacum</name>
    <dbReference type="NCBI Taxonomy" id="745377"/>
    <lineage>
        <taxon>Archaea</taxon>
        <taxon>Methanobacteriati</taxon>
        <taxon>Methanobacteriota</taxon>
        <taxon>Stenosarchaea group</taxon>
        <taxon>Halobacteria</taxon>
        <taxon>Halobacteriales</taxon>
        <taxon>Natrialbaceae</taxon>
        <taxon>Natrarchaeobaculum</taxon>
    </lineage>
</organism>
<evidence type="ECO:0000259" key="1">
    <source>
        <dbReference type="Pfam" id="PF05175"/>
    </source>
</evidence>
<gene>
    <name evidence="2" type="ORF">B1756_18730</name>
</gene>
<sequence length="220" mass="23594">MRGPDRRELARRLEALADFTDPTADLEQYLTPAELAAHVIHLARVQGDLEGGETGSGSQPIVDLGTGTGVLGIGAALAGAPSVVGIDVDRSALAVARENVRRVGTETTIASRLEWVQGDVTRHPFDCSRATVVSNPPFGAQHGNRHADRAFLETAREIAAVSYTIHNTGSQSFVESFVADAGGEVTHAFRAPFPVEHRFDFHTAAQAELEVEVFRIEWSG</sequence>
<dbReference type="SUPFAM" id="SSF53335">
    <property type="entry name" value="S-adenosyl-L-methionine-dependent methyltransferases"/>
    <property type="match status" value="1"/>
</dbReference>
<evidence type="ECO:0000313" key="3">
    <source>
        <dbReference type="Proteomes" id="UP000250088"/>
    </source>
</evidence>
<dbReference type="PANTHER" id="PTHR23290">
    <property type="entry name" value="RRNA N6-ADENOSINE-METHYLTRANSFERASE METTL5"/>
    <property type="match status" value="1"/>
</dbReference>
<protein>
    <submittedName>
        <fullName evidence="2">RNA methyltransferase</fullName>
    </submittedName>
</protein>
<dbReference type="OrthoDB" id="31271at2157"/>
<keyword evidence="2" id="KW-0808">Transferase</keyword>
<dbReference type="EMBL" id="CP019893">
    <property type="protein sequence ID" value="ARS91556.1"/>
    <property type="molecule type" value="Genomic_DNA"/>
</dbReference>
<dbReference type="GO" id="GO:0008168">
    <property type="term" value="F:methyltransferase activity"/>
    <property type="evidence" value="ECO:0007669"/>
    <property type="project" value="UniProtKB-KW"/>
</dbReference>
<dbReference type="Pfam" id="PF05175">
    <property type="entry name" value="MTS"/>
    <property type="match status" value="1"/>
</dbReference>
<dbReference type="Proteomes" id="UP000250088">
    <property type="component" value="Chromosome"/>
</dbReference>
<dbReference type="AlphaFoldDB" id="A0A2Z2HW58"/>
<dbReference type="GO" id="GO:0032259">
    <property type="term" value="P:methylation"/>
    <property type="evidence" value="ECO:0007669"/>
    <property type="project" value="UniProtKB-KW"/>
</dbReference>
<proteinExistence type="predicted"/>